<comment type="caution">
    <text evidence="3">The sequence shown here is derived from an EMBL/GenBank/DDBJ whole genome shotgun (WGS) entry which is preliminary data.</text>
</comment>
<dbReference type="AlphaFoldDB" id="A0A820F5F9"/>
<name>A0A820F5F9_9BILA</name>
<dbReference type="EMBL" id="CAJOBF010008457">
    <property type="protein sequence ID" value="CAF4255937.1"/>
    <property type="molecule type" value="Genomic_DNA"/>
</dbReference>
<feature type="compositionally biased region" description="Polar residues" evidence="1">
    <location>
        <begin position="71"/>
        <end position="82"/>
    </location>
</feature>
<feature type="non-terminal residue" evidence="3">
    <location>
        <position position="82"/>
    </location>
</feature>
<evidence type="ECO:0000313" key="4">
    <source>
        <dbReference type="Proteomes" id="UP000663842"/>
    </source>
</evidence>
<evidence type="ECO:0000256" key="1">
    <source>
        <dbReference type="SAM" id="MobiDB-lite"/>
    </source>
</evidence>
<accession>A0A820F5F9</accession>
<sequence>MAKSKVERQKVYRVNLSKDKLKFEQIKQKSRVRDNTRSKNLKGDSLQKLHIRQKQASKKYRDRLKLERLNNKQSSSYKCCQS</sequence>
<gene>
    <name evidence="3" type="ORF">UXM345_LOCUS31001</name>
    <name evidence="2" type="ORF">XDN619_LOCUS37225</name>
</gene>
<dbReference type="Proteomes" id="UP000663887">
    <property type="component" value="Unassembled WGS sequence"/>
</dbReference>
<evidence type="ECO:0000313" key="3">
    <source>
        <dbReference type="EMBL" id="CAF4255937.1"/>
    </source>
</evidence>
<organism evidence="3 4">
    <name type="scientific">Rotaria magnacalcarata</name>
    <dbReference type="NCBI Taxonomy" id="392030"/>
    <lineage>
        <taxon>Eukaryota</taxon>
        <taxon>Metazoa</taxon>
        <taxon>Spiralia</taxon>
        <taxon>Gnathifera</taxon>
        <taxon>Rotifera</taxon>
        <taxon>Eurotatoria</taxon>
        <taxon>Bdelloidea</taxon>
        <taxon>Philodinida</taxon>
        <taxon>Philodinidae</taxon>
        <taxon>Rotaria</taxon>
    </lineage>
</organism>
<dbReference type="Proteomes" id="UP000663842">
    <property type="component" value="Unassembled WGS sequence"/>
</dbReference>
<feature type="region of interest" description="Disordered" evidence="1">
    <location>
        <begin position="27"/>
        <end position="82"/>
    </location>
</feature>
<reference evidence="3" key="1">
    <citation type="submission" date="2021-02" db="EMBL/GenBank/DDBJ databases">
        <authorList>
            <person name="Nowell W R."/>
        </authorList>
    </citation>
    <scope>NUCLEOTIDE SEQUENCE</scope>
</reference>
<proteinExistence type="predicted"/>
<evidence type="ECO:0000313" key="2">
    <source>
        <dbReference type="EMBL" id="CAF2272489.1"/>
    </source>
</evidence>
<feature type="compositionally biased region" description="Basic and acidic residues" evidence="1">
    <location>
        <begin position="27"/>
        <end position="47"/>
    </location>
</feature>
<feature type="compositionally biased region" description="Basic residues" evidence="1">
    <location>
        <begin position="49"/>
        <end position="62"/>
    </location>
</feature>
<dbReference type="EMBL" id="CAJNRG010019394">
    <property type="protein sequence ID" value="CAF2272489.1"/>
    <property type="molecule type" value="Genomic_DNA"/>
</dbReference>
<protein>
    <submittedName>
        <fullName evidence="3">Uncharacterized protein</fullName>
    </submittedName>
</protein>